<feature type="domain" description="Nitroreductase" evidence="4">
    <location>
        <begin position="8"/>
        <end position="193"/>
    </location>
</feature>
<comment type="similarity">
    <text evidence="1">Belongs to the nitroreductase family.</text>
</comment>
<evidence type="ECO:0000313" key="6">
    <source>
        <dbReference type="Proteomes" id="UP000199598"/>
    </source>
</evidence>
<keyword evidence="3" id="KW-0560">Oxidoreductase</keyword>
<reference evidence="5 6" key="1">
    <citation type="submission" date="2016-10" db="EMBL/GenBank/DDBJ databases">
        <authorList>
            <person name="Varghese N."/>
            <person name="Submissions S."/>
        </authorList>
    </citation>
    <scope>NUCLEOTIDE SEQUENCE [LARGE SCALE GENOMIC DNA]</scope>
    <source>
        <strain evidence="5 6">DSM 16392</strain>
    </source>
</reference>
<evidence type="ECO:0000256" key="2">
    <source>
        <dbReference type="ARBA" id="ARBA00022857"/>
    </source>
</evidence>
<dbReference type="CDD" id="cd02149">
    <property type="entry name" value="NfsB-like"/>
    <property type="match status" value="1"/>
</dbReference>
<dbReference type="SUPFAM" id="SSF55469">
    <property type="entry name" value="FMN-dependent nitroreductase-like"/>
    <property type="match status" value="1"/>
</dbReference>
<name>A0A1I3X402_9HYPH</name>
<accession>A0A1I3X402</accession>
<dbReference type="NCBIfam" id="NF008275">
    <property type="entry name" value="PRK11053.1"/>
    <property type="match status" value="1"/>
</dbReference>
<evidence type="ECO:0000259" key="4">
    <source>
        <dbReference type="Pfam" id="PF00881"/>
    </source>
</evidence>
<evidence type="ECO:0000256" key="1">
    <source>
        <dbReference type="ARBA" id="ARBA00007118"/>
    </source>
</evidence>
<keyword evidence="6" id="KW-1185">Reference proteome</keyword>
<dbReference type="InterPro" id="IPR033878">
    <property type="entry name" value="NfsB-like"/>
</dbReference>
<dbReference type="Pfam" id="PF00881">
    <property type="entry name" value="Nitroreductase"/>
    <property type="match status" value="1"/>
</dbReference>
<dbReference type="InterPro" id="IPR000415">
    <property type="entry name" value="Nitroreductase-like"/>
</dbReference>
<organism evidence="5 6">
    <name type="scientific">Pseudovibrio ascidiaceicola</name>
    <dbReference type="NCBI Taxonomy" id="285279"/>
    <lineage>
        <taxon>Bacteria</taxon>
        <taxon>Pseudomonadati</taxon>
        <taxon>Pseudomonadota</taxon>
        <taxon>Alphaproteobacteria</taxon>
        <taxon>Hyphomicrobiales</taxon>
        <taxon>Stappiaceae</taxon>
        <taxon>Pseudovibrio</taxon>
    </lineage>
</organism>
<dbReference type="InterPro" id="IPR029479">
    <property type="entry name" value="Nitroreductase"/>
</dbReference>
<comment type="caution">
    <text evidence="5">The sequence shown here is derived from an EMBL/GenBank/DDBJ whole genome shotgun (WGS) entry which is preliminary data.</text>
</comment>
<dbReference type="Proteomes" id="UP000199598">
    <property type="component" value="Unassembled WGS sequence"/>
</dbReference>
<gene>
    <name evidence="5" type="ORF">SAMN04488518_102364</name>
</gene>
<dbReference type="EMBL" id="FOSK01000002">
    <property type="protein sequence ID" value="SFK14303.1"/>
    <property type="molecule type" value="Genomic_DNA"/>
</dbReference>
<dbReference type="PANTHER" id="PTHR43673:SF10">
    <property type="entry name" value="NADH DEHYDROGENASE_NAD(P)H NITROREDUCTASE XCC3605-RELATED"/>
    <property type="match status" value="1"/>
</dbReference>
<keyword evidence="2" id="KW-0521">NADP</keyword>
<dbReference type="RefSeq" id="WP_093517609.1">
    <property type="nucleotide sequence ID" value="NZ_FOSK01000002.1"/>
</dbReference>
<protein>
    <submittedName>
        <fullName evidence="5">Nitroreductase / dihydropteridine reductase</fullName>
    </submittedName>
</protein>
<dbReference type="PANTHER" id="PTHR43673">
    <property type="entry name" value="NAD(P)H NITROREDUCTASE YDGI-RELATED"/>
    <property type="match status" value="1"/>
</dbReference>
<evidence type="ECO:0000313" key="5">
    <source>
        <dbReference type="EMBL" id="SFK14303.1"/>
    </source>
</evidence>
<sequence length="218" mass="24218">MNLKNVALSRYSTKEFDPAKQISAEQFDHIKSLLRFSPSSVNSQPWHFIIADTPAGRERVSKGTQGMFSFNNGKVLNSSHVIVFCVRTDISDEYLDRLLEAEEQDKRFADPAVKETVKAGRATFVGIHRDQLKDADHWMEKQVYLNMGTILLGAGALGIDAVPIEGVDAQALDEEFGLTEKGYRAVALIALGHRHESDFNAALPKSRLPEGEIFTELA</sequence>
<dbReference type="Gene3D" id="3.40.109.10">
    <property type="entry name" value="NADH Oxidase"/>
    <property type="match status" value="1"/>
</dbReference>
<proteinExistence type="inferred from homology"/>
<evidence type="ECO:0000256" key="3">
    <source>
        <dbReference type="ARBA" id="ARBA00023002"/>
    </source>
</evidence>